<dbReference type="PANTHER" id="PTHR10048:SF14">
    <property type="entry name" value="LD28067P"/>
    <property type="match status" value="1"/>
</dbReference>
<protein>
    <recommendedName>
        <fullName evidence="9">Phosphatidylinositol 3-kinase</fullName>
    </recommendedName>
</protein>
<dbReference type="SMART" id="SM00145">
    <property type="entry name" value="PI3Ka"/>
    <property type="match status" value="1"/>
</dbReference>
<evidence type="ECO:0000259" key="6">
    <source>
        <dbReference type="PROSITE" id="PS51545"/>
    </source>
</evidence>
<keyword evidence="8" id="KW-1185">Reference proteome</keyword>
<dbReference type="GO" id="GO:0016303">
    <property type="term" value="F:1-phosphatidylinositol-3-kinase activity"/>
    <property type="evidence" value="ECO:0007669"/>
    <property type="project" value="TreeGrafter"/>
</dbReference>
<evidence type="ECO:0008006" key="9">
    <source>
        <dbReference type="Google" id="ProtNLM"/>
    </source>
</evidence>
<dbReference type="InterPro" id="IPR000403">
    <property type="entry name" value="PI3/4_kinase_cat_dom"/>
</dbReference>
<dbReference type="Gene3D" id="1.10.1070.11">
    <property type="entry name" value="Phosphatidylinositol 3-/4-kinase, catalytic domain"/>
    <property type="match status" value="1"/>
</dbReference>
<dbReference type="EMBL" id="CAKKNE010000002">
    <property type="protein sequence ID" value="CAH0369966.1"/>
    <property type="molecule type" value="Genomic_DNA"/>
</dbReference>
<gene>
    <name evidence="7" type="ORF">PECAL_2P31130</name>
</gene>
<dbReference type="SUPFAM" id="SSF56112">
    <property type="entry name" value="Protein kinase-like (PK-like)"/>
    <property type="match status" value="1"/>
</dbReference>
<feature type="domain" description="PI3K/PI4K catalytic" evidence="5">
    <location>
        <begin position="559"/>
        <end position="844"/>
    </location>
</feature>
<evidence type="ECO:0000313" key="7">
    <source>
        <dbReference type="EMBL" id="CAH0369966.1"/>
    </source>
</evidence>
<dbReference type="Gene3D" id="1.25.40.70">
    <property type="entry name" value="Phosphatidylinositol 3-kinase, accessory domain (PIK)"/>
    <property type="match status" value="1"/>
</dbReference>
<dbReference type="PROSITE" id="PS50290">
    <property type="entry name" value="PI3_4_KINASE_3"/>
    <property type="match status" value="1"/>
</dbReference>
<dbReference type="SMART" id="SM00146">
    <property type="entry name" value="PI3Kc"/>
    <property type="match status" value="1"/>
</dbReference>
<dbReference type="GO" id="GO:0005886">
    <property type="term" value="C:plasma membrane"/>
    <property type="evidence" value="ECO:0007669"/>
    <property type="project" value="TreeGrafter"/>
</dbReference>
<dbReference type="OrthoDB" id="67688at2759"/>
<keyword evidence="2" id="KW-0418">Kinase</keyword>
<feature type="region of interest" description="Disordered" evidence="4">
    <location>
        <begin position="288"/>
        <end position="316"/>
    </location>
</feature>
<reference evidence="7" key="1">
    <citation type="submission" date="2021-11" db="EMBL/GenBank/DDBJ databases">
        <authorList>
            <consortium name="Genoscope - CEA"/>
            <person name="William W."/>
        </authorList>
    </citation>
    <scope>NUCLEOTIDE SEQUENCE</scope>
</reference>
<dbReference type="Proteomes" id="UP000789595">
    <property type="component" value="Unassembled WGS sequence"/>
</dbReference>
<organism evidence="7 8">
    <name type="scientific">Pelagomonas calceolata</name>
    <dbReference type="NCBI Taxonomy" id="35677"/>
    <lineage>
        <taxon>Eukaryota</taxon>
        <taxon>Sar</taxon>
        <taxon>Stramenopiles</taxon>
        <taxon>Ochrophyta</taxon>
        <taxon>Pelagophyceae</taxon>
        <taxon>Pelagomonadales</taxon>
        <taxon>Pelagomonadaceae</taxon>
        <taxon>Pelagomonas</taxon>
    </lineage>
</organism>
<dbReference type="InterPro" id="IPR011009">
    <property type="entry name" value="Kinase-like_dom_sf"/>
</dbReference>
<dbReference type="SUPFAM" id="SSF48371">
    <property type="entry name" value="ARM repeat"/>
    <property type="match status" value="1"/>
</dbReference>
<dbReference type="GO" id="GO:0043491">
    <property type="term" value="P:phosphatidylinositol 3-kinase/protein kinase B signal transduction"/>
    <property type="evidence" value="ECO:0007669"/>
    <property type="project" value="TreeGrafter"/>
</dbReference>
<dbReference type="PANTHER" id="PTHR10048">
    <property type="entry name" value="PHOSPHATIDYLINOSITOL KINASE"/>
    <property type="match status" value="1"/>
</dbReference>
<dbReference type="GO" id="GO:0048015">
    <property type="term" value="P:phosphatidylinositol-mediated signaling"/>
    <property type="evidence" value="ECO:0007669"/>
    <property type="project" value="TreeGrafter"/>
</dbReference>
<evidence type="ECO:0000256" key="4">
    <source>
        <dbReference type="SAM" id="MobiDB-lite"/>
    </source>
</evidence>
<evidence type="ECO:0000259" key="5">
    <source>
        <dbReference type="PROSITE" id="PS50290"/>
    </source>
</evidence>
<accession>A0A8J2SFZ2</accession>
<comment type="caution">
    <text evidence="7">The sequence shown here is derived from an EMBL/GenBank/DDBJ whole genome shotgun (WGS) entry which is preliminary data.</text>
</comment>
<name>A0A8J2SFZ2_9STRA</name>
<keyword evidence="3" id="KW-0175">Coiled coil</keyword>
<sequence length="926" mass="101925">MRGRERGGVNCADIHEARRINGDSERPHQFSVRTARGTVKFAASTLADAAGWVAALKPRRDVALLRERCWQFPARLVRSEEVVVTATASGGVVLSKYVGRGGFRLRIDGIGDATPEEIHVAPGTLKALGLANDDDTDPLCVVAAGSAPWSRAEHDAGSCLLALGPDGRREWKAMVEDVVAAEAPSRGESHPFLAGWRDAPDGAELFAEGSDARNELKRLEAWLQTTEFRVKVDDERWRFPTRAAPPASSLLERRFVVAITSGAQKTLVPCAGGESTRELLDEVLEKLRDRSERPTSISRAGPPPLPPRPPTTRPQTIQYETPETVALRLKSRRSYLLRLDAPIVSNSDVADALRASVARVPTVELVLERDLSDRDQSLLTAQRKRLESTPILYEDTLPPKEVAQAIRSTDVDKLATLPDAVLETFIPQLTQALKRGQPCDLLTKFLLERALTNPVYVGSRLFWALRCEMRQGGEVAGRHGAILACYLGACGSRCRGDLAKQVELDRILGDLTTTASEMDDRRARTQFARQRLKSLSRSGELPADLDLPCAPGRRVGRIRADSVKVLSSKAAPILLHFDDASDEEGSPILAIYKARDDLRQDAAMLQVMRQMDRMWLDAGLECWLRTYSVCATQPDSGWIEVVSDATETAEVQQTYGGGALGGAFQSNTLNRFLEDKNRDDPRAFPACVERFAASCAACCVATYALGVADRHNGNIMLSTDGRLFHIDFGHVLGHFKRIRGVGARRERTKLVLTPEMMFLINKTKVVEKSFIFDDAGTSDAMKLHDGFAERCQALLDVLNRPGHVALLLQTLKELVPAGLPEITDESLAWLPRAVTSSELKPELKAALADWVRRLDNANHNRVHRESGSVLKPRERPASTLMEAHVEVEELRTLLSRANARADALQRDLDQLRGLDGSSRPSGSRVL</sequence>
<dbReference type="InterPro" id="IPR016024">
    <property type="entry name" value="ARM-type_fold"/>
</dbReference>
<dbReference type="InterPro" id="IPR042236">
    <property type="entry name" value="PI3K_accessory_sf"/>
</dbReference>
<evidence type="ECO:0000313" key="8">
    <source>
        <dbReference type="Proteomes" id="UP000789595"/>
    </source>
</evidence>
<evidence type="ECO:0000256" key="3">
    <source>
        <dbReference type="SAM" id="Coils"/>
    </source>
</evidence>
<dbReference type="Pfam" id="PF00454">
    <property type="entry name" value="PI3_PI4_kinase"/>
    <property type="match status" value="1"/>
</dbReference>
<feature type="coiled-coil region" evidence="3">
    <location>
        <begin position="880"/>
        <end position="914"/>
    </location>
</feature>
<evidence type="ECO:0000256" key="1">
    <source>
        <dbReference type="ARBA" id="ARBA00022679"/>
    </source>
</evidence>
<feature type="compositionally biased region" description="Pro residues" evidence="4">
    <location>
        <begin position="301"/>
        <end position="312"/>
    </location>
</feature>
<dbReference type="PROSITE" id="PS51545">
    <property type="entry name" value="PIK_HELICAL"/>
    <property type="match status" value="1"/>
</dbReference>
<dbReference type="InterPro" id="IPR001263">
    <property type="entry name" value="PI3K_accessory_dom"/>
</dbReference>
<feature type="domain" description="PIK helical" evidence="6">
    <location>
        <begin position="318"/>
        <end position="489"/>
    </location>
</feature>
<keyword evidence="1" id="KW-0808">Transferase</keyword>
<dbReference type="AlphaFoldDB" id="A0A8J2SFZ2"/>
<evidence type="ECO:0000256" key="2">
    <source>
        <dbReference type="ARBA" id="ARBA00022777"/>
    </source>
</evidence>
<dbReference type="Gene3D" id="3.30.1010.10">
    <property type="entry name" value="Phosphatidylinositol 3-kinase Catalytic Subunit, Chain A, domain 4"/>
    <property type="match status" value="1"/>
</dbReference>
<dbReference type="InterPro" id="IPR015433">
    <property type="entry name" value="PI3/4_kinase"/>
</dbReference>
<dbReference type="GO" id="GO:0005737">
    <property type="term" value="C:cytoplasm"/>
    <property type="evidence" value="ECO:0007669"/>
    <property type="project" value="TreeGrafter"/>
</dbReference>
<dbReference type="InterPro" id="IPR036940">
    <property type="entry name" value="PI3/4_kinase_cat_sf"/>
</dbReference>
<dbReference type="GO" id="GO:0035005">
    <property type="term" value="F:1-phosphatidylinositol-4-phosphate 3-kinase activity"/>
    <property type="evidence" value="ECO:0007669"/>
    <property type="project" value="TreeGrafter"/>
</dbReference>
<dbReference type="GO" id="GO:0005942">
    <property type="term" value="C:phosphatidylinositol 3-kinase complex"/>
    <property type="evidence" value="ECO:0007669"/>
    <property type="project" value="TreeGrafter"/>
</dbReference>
<dbReference type="Pfam" id="PF00613">
    <property type="entry name" value="PI3Ka"/>
    <property type="match status" value="1"/>
</dbReference>
<proteinExistence type="predicted"/>
<dbReference type="GO" id="GO:0016477">
    <property type="term" value="P:cell migration"/>
    <property type="evidence" value="ECO:0007669"/>
    <property type="project" value="TreeGrafter"/>
</dbReference>